<organism evidence="1 2">
    <name type="scientific">Alligator mississippiensis</name>
    <name type="common">American alligator</name>
    <dbReference type="NCBI Taxonomy" id="8496"/>
    <lineage>
        <taxon>Eukaryota</taxon>
        <taxon>Metazoa</taxon>
        <taxon>Chordata</taxon>
        <taxon>Craniata</taxon>
        <taxon>Vertebrata</taxon>
        <taxon>Euteleostomi</taxon>
        <taxon>Archelosauria</taxon>
        <taxon>Archosauria</taxon>
        <taxon>Crocodylia</taxon>
        <taxon>Alligatoridae</taxon>
        <taxon>Alligatorinae</taxon>
        <taxon>Alligator</taxon>
    </lineage>
</organism>
<dbReference type="Proteomes" id="UP000050525">
    <property type="component" value="Unassembled WGS sequence"/>
</dbReference>
<dbReference type="EMBL" id="AKHW03006178">
    <property type="protein sequence ID" value="KYO23618.1"/>
    <property type="molecule type" value="Genomic_DNA"/>
</dbReference>
<comment type="caution">
    <text evidence="1">The sequence shown here is derived from an EMBL/GenBank/DDBJ whole genome shotgun (WGS) entry which is preliminary data.</text>
</comment>
<protein>
    <submittedName>
        <fullName evidence="1">Uncharacterized protein</fullName>
    </submittedName>
</protein>
<reference evidence="1 2" key="1">
    <citation type="journal article" date="2012" name="Genome Biol.">
        <title>Sequencing three crocodilian genomes to illuminate the evolution of archosaurs and amniotes.</title>
        <authorList>
            <person name="St John J.A."/>
            <person name="Braun E.L."/>
            <person name="Isberg S.R."/>
            <person name="Miles L.G."/>
            <person name="Chong A.Y."/>
            <person name="Gongora J."/>
            <person name="Dalzell P."/>
            <person name="Moran C."/>
            <person name="Bed'hom B."/>
            <person name="Abzhanov A."/>
            <person name="Burgess S.C."/>
            <person name="Cooksey A.M."/>
            <person name="Castoe T.A."/>
            <person name="Crawford N.G."/>
            <person name="Densmore L.D."/>
            <person name="Drew J.C."/>
            <person name="Edwards S.V."/>
            <person name="Faircloth B.C."/>
            <person name="Fujita M.K."/>
            <person name="Greenwold M.J."/>
            <person name="Hoffmann F.G."/>
            <person name="Howard J.M."/>
            <person name="Iguchi T."/>
            <person name="Janes D.E."/>
            <person name="Khan S.Y."/>
            <person name="Kohno S."/>
            <person name="de Koning A.J."/>
            <person name="Lance S.L."/>
            <person name="McCarthy F.M."/>
            <person name="McCormack J.E."/>
            <person name="Merchant M.E."/>
            <person name="Peterson D.G."/>
            <person name="Pollock D.D."/>
            <person name="Pourmand N."/>
            <person name="Raney B.J."/>
            <person name="Roessler K.A."/>
            <person name="Sanford J.R."/>
            <person name="Sawyer R.H."/>
            <person name="Schmidt C.J."/>
            <person name="Triplett E.W."/>
            <person name="Tuberville T.D."/>
            <person name="Venegas-Anaya M."/>
            <person name="Howard J.T."/>
            <person name="Jarvis E.D."/>
            <person name="Guillette L.J.Jr."/>
            <person name="Glenn T.C."/>
            <person name="Green R.E."/>
            <person name="Ray D.A."/>
        </authorList>
    </citation>
    <scope>NUCLEOTIDE SEQUENCE [LARGE SCALE GENOMIC DNA]</scope>
    <source>
        <strain evidence="1">KSC_2009_1</strain>
    </source>
</reference>
<proteinExistence type="predicted"/>
<gene>
    <name evidence="1" type="ORF">Y1Q_0002258</name>
</gene>
<evidence type="ECO:0000313" key="1">
    <source>
        <dbReference type="EMBL" id="KYO23618.1"/>
    </source>
</evidence>
<accession>A0A151MGI3</accession>
<dbReference type="AlphaFoldDB" id="A0A151MGI3"/>
<name>A0A151MGI3_ALLMI</name>
<evidence type="ECO:0000313" key="2">
    <source>
        <dbReference type="Proteomes" id="UP000050525"/>
    </source>
</evidence>
<sequence length="91" mass="10557">MLPSNLCHNIVGPLLFKQNTQKGVQARARSSTEYNQRELIMKEPVSISRGLSQRFCQDACPCRKRGKQQCYDPKKKIRQCCQKRCVPLYEP</sequence>
<keyword evidence="2" id="KW-1185">Reference proteome</keyword>